<dbReference type="AlphaFoldDB" id="A0A1Q8CSU7"/>
<name>A0A1Q8CSU7_9PSEU</name>
<organism evidence="1 2">
    <name type="scientific">Actinophytocola xanthii</name>
    <dbReference type="NCBI Taxonomy" id="1912961"/>
    <lineage>
        <taxon>Bacteria</taxon>
        <taxon>Bacillati</taxon>
        <taxon>Actinomycetota</taxon>
        <taxon>Actinomycetes</taxon>
        <taxon>Pseudonocardiales</taxon>
        <taxon>Pseudonocardiaceae</taxon>
    </lineage>
</organism>
<accession>A0A1Q8CSU7</accession>
<sequence>MVGASVVGVSVLDATPASARPSIDNCMTRSQPIGYALSQPDHNVVGIKPYYITVESILHRCGGWVAAKHIVHLDGRWLDLGTDIHLRISTKRSDGRWVGADRTITAAKNYSDETYYQMRGVGDGRSITDVHVKHFAEPGQTSVFPASKAKAGYGPWNGSEASPQN</sequence>
<proteinExistence type="predicted"/>
<dbReference type="EMBL" id="MSIE01000017">
    <property type="protein sequence ID" value="OLF17416.1"/>
    <property type="molecule type" value="Genomic_DNA"/>
</dbReference>
<protein>
    <submittedName>
        <fullName evidence="1">Uncharacterized protein</fullName>
    </submittedName>
</protein>
<comment type="caution">
    <text evidence="1">The sequence shown here is derived from an EMBL/GenBank/DDBJ whole genome shotgun (WGS) entry which is preliminary data.</text>
</comment>
<reference evidence="1 2" key="1">
    <citation type="submission" date="2016-12" db="EMBL/GenBank/DDBJ databases">
        <title>The draft genome sequence of Actinophytocola sp. 11-183.</title>
        <authorList>
            <person name="Wang W."/>
            <person name="Yuan L."/>
        </authorList>
    </citation>
    <scope>NUCLEOTIDE SEQUENCE [LARGE SCALE GENOMIC DNA]</scope>
    <source>
        <strain evidence="1 2">11-183</strain>
    </source>
</reference>
<keyword evidence="2" id="KW-1185">Reference proteome</keyword>
<evidence type="ECO:0000313" key="1">
    <source>
        <dbReference type="EMBL" id="OLF17416.1"/>
    </source>
</evidence>
<dbReference type="Proteomes" id="UP000185596">
    <property type="component" value="Unassembled WGS sequence"/>
</dbReference>
<gene>
    <name evidence="1" type="ORF">BU204_11620</name>
</gene>
<evidence type="ECO:0000313" key="2">
    <source>
        <dbReference type="Proteomes" id="UP000185596"/>
    </source>
</evidence>